<dbReference type="PRINTS" id="PR01415">
    <property type="entry name" value="ANKYRIN"/>
</dbReference>
<dbReference type="SMART" id="SM00248">
    <property type="entry name" value="ANK"/>
    <property type="match status" value="15"/>
</dbReference>
<feature type="repeat" description="ANK" evidence="3">
    <location>
        <begin position="840"/>
        <end position="872"/>
    </location>
</feature>
<organism evidence="8 9">
    <name type="scientific">Plectosphaerella plurivora</name>
    <dbReference type="NCBI Taxonomy" id="936078"/>
    <lineage>
        <taxon>Eukaryota</taxon>
        <taxon>Fungi</taxon>
        <taxon>Dikarya</taxon>
        <taxon>Ascomycota</taxon>
        <taxon>Pezizomycotina</taxon>
        <taxon>Sordariomycetes</taxon>
        <taxon>Hypocreomycetidae</taxon>
        <taxon>Glomerellales</taxon>
        <taxon>Plectosphaerellaceae</taxon>
        <taxon>Plectosphaerella</taxon>
    </lineage>
</organism>
<dbReference type="PANTHER" id="PTHR23206">
    <property type="entry name" value="MASK PROTEIN"/>
    <property type="match status" value="1"/>
</dbReference>
<dbReference type="InterPro" id="IPR056884">
    <property type="entry name" value="NPHP3-like_N"/>
</dbReference>
<evidence type="ECO:0000256" key="4">
    <source>
        <dbReference type="SAM" id="MobiDB-lite"/>
    </source>
</evidence>
<reference evidence="8" key="1">
    <citation type="journal article" date="2021" name="Nat. Commun.">
        <title>Genetic determinants of endophytism in the Arabidopsis root mycobiome.</title>
        <authorList>
            <person name="Mesny F."/>
            <person name="Miyauchi S."/>
            <person name="Thiergart T."/>
            <person name="Pickel B."/>
            <person name="Atanasova L."/>
            <person name="Karlsson M."/>
            <person name="Huettel B."/>
            <person name="Barry K.W."/>
            <person name="Haridas S."/>
            <person name="Chen C."/>
            <person name="Bauer D."/>
            <person name="Andreopoulos W."/>
            <person name="Pangilinan J."/>
            <person name="LaButti K."/>
            <person name="Riley R."/>
            <person name="Lipzen A."/>
            <person name="Clum A."/>
            <person name="Drula E."/>
            <person name="Henrissat B."/>
            <person name="Kohler A."/>
            <person name="Grigoriev I.V."/>
            <person name="Martin F.M."/>
            <person name="Hacquard S."/>
        </authorList>
    </citation>
    <scope>NUCLEOTIDE SEQUENCE</scope>
    <source>
        <strain evidence="8">MPI-SDFR-AT-0117</strain>
    </source>
</reference>
<dbReference type="OrthoDB" id="539213at2759"/>
<dbReference type="InterPro" id="IPR027417">
    <property type="entry name" value="P-loop_NTPase"/>
</dbReference>
<feature type="repeat" description="ANK" evidence="3">
    <location>
        <begin position="1113"/>
        <end position="1145"/>
    </location>
</feature>
<evidence type="ECO:0000256" key="1">
    <source>
        <dbReference type="ARBA" id="ARBA00022737"/>
    </source>
</evidence>
<dbReference type="InterPro" id="IPR054471">
    <property type="entry name" value="GPIID_WHD"/>
</dbReference>
<evidence type="ECO:0000256" key="3">
    <source>
        <dbReference type="PROSITE-ProRule" id="PRU00023"/>
    </source>
</evidence>
<dbReference type="InterPro" id="IPR036770">
    <property type="entry name" value="Ankyrin_rpt-contain_sf"/>
</dbReference>
<gene>
    <name evidence="8" type="ORF">F5X68DRAFT_164667</name>
</gene>
<feature type="repeat" description="ANK" evidence="3">
    <location>
        <begin position="1047"/>
        <end position="1079"/>
    </location>
</feature>
<dbReference type="PROSITE" id="PS50297">
    <property type="entry name" value="ANK_REP_REGION"/>
    <property type="match status" value="9"/>
</dbReference>
<comment type="caution">
    <text evidence="8">The sequence shown here is derived from an EMBL/GenBank/DDBJ whole genome shotgun (WGS) entry which is preliminary data.</text>
</comment>
<feature type="repeat" description="ANK" evidence="3">
    <location>
        <begin position="1014"/>
        <end position="1046"/>
    </location>
</feature>
<dbReference type="Gene3D" id="1.20.120.1020">
    <property type="entry name" value="Prion-inhibition and propagation, HeLo domain"/>
    <property type="match status" value="1"/>
</dbReference>
<dbReference type="Gene3D" id="1.25.40.20">
    <property type="entry name" value="Ankyrin repeat-containing domain"/>
    <property type="match status" value="5"/>
</dbReference>
<feature type="repeat" description="ANK" evidence="3">
    <location>
        <begin position="1080"/>
        <end position="1112"/>
    </location>
</feature>
<feature type="repeat" description="ANK" evidence="3">
    <location>
        <begin position="974"/>
        <end position="1006"/>
    </location>
</feature>
<feature type="repeat" description="ANK" evidence="3">
    <location>
        <begin position="1179"/>
        <end position="1211"/>
    </location>
</feature>
<keyword evidence="1" id="KW-0677">Repeat</keyword>
<name>A0A9P9ABU0_9PEZI</name>
<dbReference type="Pfam" id="PF24883">
    <property type="entry name" value="NPHP3_N"/>
    <property type="match status" value="1"/>
</dbReference>
<dbReference type="InterPro" id="IPR051631">
    <property type="entry name" value="Ankyrin-KH/SAM_domain"/>
</dbReference>
<dbReference type="SUPFAM" id="SSF52540">
    <property type="entry name" value="P-loop containing nucleoside triphosphate hydrolases"/>
    <property type="match status" value="1"/>
</dbReference>
<evidence type="ECO:0000313" key="8">
    <source>
        <dbReference type="EMBL" id="KAH6693771.1"/>
    </source>
</evidence>
<dbReference type="Pfam" id="PF13637">
    <property type="entry name" value="Ank_4"/>
    <property type="match status" value="1"/>
</dbReference>
<evidence type="ECO:0000256" key="2">
    <source>
        <dbReference type="ARBA" id="ARBA00023043"/>
    </source>
</evidence>
<evidence type="ECO:0000259" key="6">
    <source>
        <dbReference type="Pfam" id="PF22939"/>
    </source>
</evidence>
<dbReference type="EMBL" id="JAGSXJ010000003">
    <property type="protein sequence ID" value="KAH6693771.1"/>
    <property type="molecule type" value="Genomic_DNA"/>
</dbReference>
<evidence type="ECO:0000313" key="9">
    <source>
        <dbReference type="Proteomes" id="UP000770015"/>
    </source>
</evidence>
<keyword evidence="2 3" id="KW-0040">ANK repeat</keyword>
<dbReference type="Pfam" id="PF14479">
    <property type="entry name" value="HeLo"/>
    <property type="match status" value="1"/>
</dbReference>
<dbReference type="Gene3D" id="3.40.50.300">
    <property type="entry name" value="P-loop containing nucleotide triphosphate hydrolases"/>
    <property type="match status" value="1"/>
</dbReference>
<dbReference type="Pfam" id="PF12796">
    <property type="entry name" value="Ank_2"/>
    <property type="match status" value="5"/>
</dbReference>
<feature type="region of interest" description="Disordered" evidence="4">
    <location>
        <begin position="1237"/>
        <end position="1257"/>
    </location>
</feature>
<feature type="domain" description="Nephrocystin 3-like N-terminal" evidence="7">
    <location>
        <begin position="217"/>
        <end position="384"/>
    </location>
</feature>
<dbReference type="Pfam" id="PF22939">
    <property type="entry name" value="WHD_GPIID"/>
    <property type="match status" value="1"/>
</dbReference>
<sequence>MEAAGFAVGIAGLAGLFSACLEAVNRAQSYRSFASDAKALDLQFTATKVRLENWGRAVGILDLAQAANGADNAPRHHPALDNVQIQKAALDVFGFVKEICESAGAGKLRLGAVDPSQPPDPLRELGNSSKRKLAWAMGGKLRRTEQIELFKELVQTLYNLVPPDDYEAGAPIVTAWSAEFSQIVARLEAQARRDVHAWLRHVPGERYRDSLQRRLEGTCLWILQEEQFLQWKSHDLTSDSKILWIHGPAGFGKTILCANMVQHLTTELDTPTAHFFFSSEAGSRDDPFLAVRCWVSQVISCNEEAFRLALQHQESDKDPSATRHTIMELFEALIRLIPGCTFVLDGLDECTTIDGDAQNCVVTFLGAVTDAIASTETRLLVVSRFLAGIQHSLQGKDPSKLLEIKLRPNDVEADIIAYSRDIVDKKLRNKPAALRSSLCDTIVKRCEGQFLWIRLQGESLRRGMSKKQLEETVKDTPTDLERIYDHSWTMITQLKDGDKNRAFSLLRWAAFAERPLSIDEVAEAILVEESHALDIHDLCDIDNDYVDTEIVGLCGSLLEIDMETDESLPSRWTLHLPHFTVREFLAGRLPTPGWIMSANLQPSPEMLHHALLSEVCLRYISLPKVWTLPWAPESRIAGISFRSYATDTWHWHMKSGVPSDSRLMELAMEFFRLDNPSWVAWSALKMATGAQLAGEESTEKSSPFMRPIQYALYLDMPDLAVSLVRSSGCEPEDLDATVESAFRDACRSGLTSVMRAMIERGADATSIGDDGWSPLHLVAGNGHVDAARLLLANNTDARVMTKAGTPLHQAARSGSVDMVKLLLENHAAATINSIAGHEGAGITPLHVVCAKGNVDIARLLLSHGADPSISTSKNMDAINLAATLGHPGVVQLLMENDVEHRGFSDDSRELQLAAAAAGGNLALVSSLLEMGADATAVVGSYRISPLQQAALNGHEHVMATLIANGADVNGVDPDGCTMLMAAVTSGQPEAVRLLLDHGVDVNNDNAEAMTDRNPRWTTLSWAIIKGHYAIAELLLKYGANYETANTDGSMPLGLAVKHGRLDVIRLLLEDKVDPNTVDGRGCSPLRYAVALGHMAAIEMLLHHKADPNAVDELGFSPIRHAARFGAESVINVLLHHGASMETDNSPLFVAAWTGRAAVVRLLLQASATPSSLVNCCDYLGRSPLFYASKAGRLSVVQLLLETGAEQDAMDWKGWTPLSAAVHCGHSKVASILRDCKDGPDEREKLPQDEDDDGSIEVTETRTDTDPTLCFCDACLLDISPTDGQACAMCASVGFFLCAGCYGAAIGCPYPSHEFWPKTVGRVEFAEADELLMKEKSPMDMI</sequence>
<dbReference type="InterPro" id="IPR029498">
    <property type="entry name" value="HeLo_dom"/>
</dbReference>
<feature type="domain" description="Prion-inhibition and propagation HeLo" evidence="5">
    <location>
        <begin position="5"/>
        <end position="118"/>
    </location>
</feature>
<dbReference type="InterPro" id="IPR002110">
    <property type="entry name" value="Ankyrin_rpt"/>
</dbReference>
<feature type="repeat" description="ANK" evidence="3">
    <location>
        <begin position="770"/>
        <end position="802"/>
    </location>
</feature>
<feature type="repeat" description="ANK" evidence="3">
    <location>
        <begin position="802"/>
        <end position="834"/>
    </location>
</feature>
<dbReference type="PROSITE" id="PS50088">
    <property type="entry name" value="ANK_REPEAT"/>
    <property type="match status" value="10"/>
</dbReference>
<dbReference type="SUPFAM" id="SSF48403">
    <property type="entry name" value="Ankyrin repeat"/>
    <property type="match status" value="2"/>
</dbReference>
<accession>A0A9P9ABU0</accession>
<dbReference type="PANTHER" id="PTHR23206:SF8">
    <property type="entry name" value="ANKYRIN REPEAT AND KH DOMAIN-CONTAINING 1"/>
    <property type="match status" value="1"/>
</dbReference>
<evidence type="ECO:0000259" key="7">
    <source>
        <dbReference type="Pfam" id="PF24883"/>
    </source>
</evidence>
<feature type="repeat" description="ANK" evidence="3">
    <location>
        <begin position="941"/>
        <end position="973"/>
    </location>
</feature>
<feature type="domain" description="GPI inositol-deacylase winged helix" evidence="6">
    <location>
        <begin position="498"/>
        <end position="586"/>
    </location>
</feature>
<proteinExistence type="predicted"/>
<keyword evidence="9" id="KW-1185">Reference proteome</keyword>
<protein>
    <submittedName>
        <fullName evidence="8">Ankyrin repeat-containing domain protein</fullName>
    </submittedName>
</protein>
<dbReference type="InterPro" id="IPR038305">
    <property type="entry name" value="HeLo_sf"/>
</dbReference>
<evidence type="ECO:0000259" key="5">
    <source>
        <dbReference type="Pfam" id="PF14479"/>
    </source>
</evidence>
<feature type="compositionally biased region" description="Basic and acidic residues" evidence="4">
    <location>
        <begin position="1237"/>
        <end position="1247"/>
    </location>
</feature>
<dbReference type="Proteomes" id="UP000770015">
    <property type="component" value="Unassembled WGS sequence"/>
</dbReference>